<evidence type="ECO:0000313" key="4">
    <source>
        <dbReference type="Proteomes" id="UP001211421"/>
    </source>
</evidence>
<organism evidence="3 4">
    <name type="scientific">Ruminococcus bicirculans</name>
    <name type="common">ex Wegman et al. 2014</name>
    <dbReference type="NCBI Taxonomy" id="1160721"/>
    <lineage>
        <taxon>Bacteria</taxon>
        <taxon>Bacillati</taxon>
        <taxon>Bacillota</taxon>
        <taxon>Clostridia</taxon>
        <taxon>Eubacteriales</taxon>
        <taxon>Oscillospiraceae</taxon>
        <taxon>Ruminococcus</taxon>
    </lineage>
</organism>
<comment type="caution">
    <text evidence="3">The sequence shown here is derived from an EMBL/GenBank/DDBJ whole genome shotgun (WGS) entry which is preliminary data.</text>
</comment>
<feature type="transmembrane region" description="Helical" evidence="1">
    <location>
        <begin position="106"/>
        <end position="128"/>
    </location>
</feature>
<feature type="transmembrane region" description="Helical" evidence="1">
    <location>
        <begin position="7"/>
        <end position="25"/>
    </location>
</feature>
<keyword evidence="1" id="KW-1133">Transmembrane helix</keyword>
<dbReference type="EMBL" id="JAQMLS010000010">
    <property type="protein sequence ID" value="MDB8742865.1"/>
    <property type="molecule type" value="Genomic_DNA"/>
</dbReference>
<reference evidence="2" key="1">
    <citation type="submission" date="2022-06" db="EMBL/GenBank/DDBJ databases">
        <title>Isolation of gut microbiota from human fecal samples.</title>
        <authorList>
            <person name="Pamer E.G."/>
            <person name="Barat B."/>
            <person name="Waligurski E."/>
            <person name="Medina S."/>
            <person name="Paddock L."/>
            <person name="Mostad J."/>
        </authorList>
    </citation>
    <scope>NUCLEOTIDE SEQUENCE</scope>
    <source>
        <strain evidence="2">DFI.5.57</strain>
    </source>
</reference>
<feature type="transmembrane region" description="Helical" evidence="1">
    <location>
        <begin position="58"/>
        <end position="78"/>
    </location>
</feature>
<dbReference type="AlphaFoldDB" id="A0AAW6E360"/>
<dbReference type="EMBL" id="JANGCN010000013">
    <property type="protein sequence ID" value="MCQ5153085.1"/>
    <property type="molecule type" value="Genomic_DNA"/>
</dbReference>
<sequence length="133" mass="14902">MKYVKYVLMSFIYALLFNLTAYLGAGIASVISIFIFFIIYAAVQLTFFVKLSSHNIKIYCLGVILTICFSVIIGYIFYDTDFFIHIFMAFNGDYGTPNAGSGFGMILSYSLNGIALLCSILIGIYNILTNRQQ</sequence>
<dbReference type="Proteomes" id="UP001206236">
    <property type="component" value="Unassembled WGS sequence"/>
</dbReference>
<accession>A0AAW6E360</accession>
<protein>
    <submittedName>
        <fullName evidence="3">Uncharacterized protein</fullName>
    </submittedName>
</protein>
<keyword evidence="1" id="KW-0472">Membrane</keyword>
<dbReference type="Proteomes" id="UP001211421">
    <property type="component" value="Unassembled WGS sequence"/>
</dbReference>
<evidence type="ECO:0000313" key="3">
    <source>
        <dbReference type="EMBL" id="MDB8742865.1"/>
    </source>
</evidence>
<gene>
    <name evidence="2" type="ORF">NE632_07160</name>
    <name evidence="3" type="ORF">PNV70_12410</name>
</gene>
<name>A0AAW6E360_9FIRM</name>
<evidence type="ECO:0000256" key="1">
    <source>
        <dbReference type="SAM" id="Phobius"/>
    </source>
</evidence>
<feature type="transmembrane region" description="Helical" evidence="1">
    <location>
        <begin position="31"/>
        <end position="51"/>
    </location>
</feature>
<evidence type="ECO:0000313" key="2">
    <source>
        <dbReference type="EMBL" id="MCQ5153085.1"/>
    </source>
</evidence>
<reference evidence="3" key="2">
    <citation type="submission" date="2023-01" db="EMBL/GenBank/DDBJ databases">
        <title>Human gut microbiome strain richness.</title>
        <authorList>
            <person name="Chen-Liaw A."/>
        </authorList>
    </citation>
    <scope>NUCLEOTIDE SEQUENCE</scope>
    <source>
        <strain evidence="3">D59st1_B8_D59t2_181005</strain>
    </source>
</reference>
<proteinExistence type="predicted"/>
<keyword evidence="1" id="KW-0812">Transmembrane</keyword>
<dbReference type="RefSeq" id="WP_117923367.1">
    <property type="nucleotide sequence ID" value="NZ_CAKWVO010000013.1"/>
</dbReference>